<gene>
    <name evidence="9" type="ORF">TMU3MR103_2038</name>
</gene>
<evidence type="ECO:0000256" key="5">
    <source>
        <dbReference type="ARBA" id="ARBA00023004"/>
    </source>
</evidence>
<dbReference type="GO" id="GO:0046872">
    <property type="term" value="F:metal ion binding"/>
    <property type="evidence" value="ECO:0007669"/>
    <property type="project" value="UniProtKB-KW"/>
</dbReference>
<keyword evidence="5" id="KW-0408">Iron</keyword>
<dbReference type="InterPro" id="IPR036895">
    <property type="entry name" value="Uracil-DNA_glycosylase-like_sf"/>
</dbReference>
<feature type="domain" description="Uracil-DNA glycosylase-like" evidence="8">
    <location>
        <begin position="25"/>
        <end position="198"/>
    </location>
</feature>
<dbReference type="EMBL" id="JPVT01000224">
    <property type="protein sequence ID" value="KFN89323.1"/>
    <property type="molecule type" value="Genomic_DNA"/>
</dbReference>
<dbReference type="AlphaFoldDB" id="A0A091CBX1"/>
<evidence type="ECO:0000256" key="3">
    <source>
        <dbReference type="ARBA" id="ARBA00022763"/>
    </source>
</evidence>
<evidence type="ECO:0000256" key="4">
    <source>
        <dbReference type="ARBA" id="ARBA00022801"/>
    </source>
</evidence>
<evidence type="ECO:0000256" key="6">
    <source>
        <dbReference type="ARBA" id="ARBA00023014"/>
    </source>
</evidence>
<sequence>MEYPSQLKQEIMEKSKEFQLEGFLPGKGAENAEVMLVAEAPGKTEIEKQVPFSGQAGKGLDAALDRIRLNRKDIYMTSVVRCRPYSVKKKGEKRSYPNRTPSKTEIRLFAPLFDFEVVTVQPKIIVAMGNSALKRLLGNQYNVSNYHGQTLRQPILKLSKDRKTYEETQKDYMIFPMYHPAAILYNRNLKETMANDWDRLSELIQEVITEKK</sequence>
<evidence type="ECO:0000313" key="10">
    <source>
        <dbReference type="Proteomes" id="UP000029381"/>
    </source>
</evidence>
<dbReference type="GO" id="GO:0006281">
    <property type="term" value="P:DNA repair"/>
    <property type="evidence" value="ECO:0007669"/>
    <property type="project" value="UniProtKB-KW"/>
</dbReference>
<dbReference type="GO" id="GO:0051539">
    <property type="term" value="F:4 iron, 4 sulfur cluster binding"/>
    <property type="evidence" value="ECO:0007669"/>
    <property type="project" value="UniProtKB-KW"/>
</dbReference>
<reference evidence="9 10" key="1">
    <citation type="submission" date="2014-08" db="EMBL/GenBank/DDBJ databases">
        <title>Genome sequence of Tetragenococcus muriaticus.</title>
        <authorList>
            <person name="Chuea-nongthon C."/>
            <person name="Rodtong S."/>
            <person name="Yongsawatdigul J."/>
            <person name="Steele J.L."/>
            <person name="Liu X.-y."/>
            <person name="Speers J."/>
            <person name="Glasner J.D."/>
            <person name="Neeno-Eckwall E.C."/>
        </authorList>
    </citation>
    <scope>NUCLEOTIDE SEQUENCE [LARGE SCALE GENOMIC DNA]</scope>
    <source>
        <strain evidence="9 10">3MR10-3</strain>
    </source>
</reference>
<dbReference type="SMART" id="SM00987">
    <property type="entry name" value="UreE_C"/>
    <property type="match status" value="1"/>
</dbReference>
<keyword evidence="10" id="KW-1185">Reference proteome</keyword>
<dbReference type="Pfam" id="PF03167">
    <property type="entry name" value="UDG"/>
    <property type="match status" value="1"/>
</dbReference>
<proteinExistence type="predicted"/>
<dbReference type="SMART" id="SM00986">
    <property type="entry name" value="UDG"/>
    <property type="match status" value="1"/>
</dbReference>
<organism evidence="9 10">
    <name type="scientific">Tetragenococcus muriaticus 3MR10-3</name>
    <dbReference type="NCBI Taxonomy" id="1302648"/>
    <lineage>
        <taxon>Bacteria</taxon>
        <taxon>Bacillati</taxon>
        <taxon>Bacillota</taxon>
        <taxon>Bacilli</taxon>
        <taxon>Lactobacillales</taxon>
        <taxon>Enterococcaceae</taxon>
        <taxon>Tetragenococcus</taxon>
    </lineage>
</organism>
<evidence type="ECO:0000256" key="7">
    <source>
        <dbReference type="ARBA" id="ARBA00023204"/>
    </source>
</evidence>
<dbReference type="Gene3D" id="3.40.470.10">
    <property type="entry name" value="Uracil-DNA glycosylase-like domain"/>
    <property type="match status" value="1"/>
</dbReference>
<evidence type="ECO:0000313" key="9">
    <source>
        <dbReference type="EMBL" id="KFN89323.1"/>
    </source>
</evidence>
<comment type="caution">
    <text evidence="9">The sequence shown here is derived from an EMBL/GenBank/DDBJ whole genome shotgun (WGS) entry which is preliminary data.</text>
</comment>
<dbReference type="SUPFAM" id="SSF52141">
    <property type="entry name" value="Uracil-DNA glycosylase-like"/>
    <property type="match status" value="1"/>
</dbReference>
<dbReference type="Proteomes" id="UP000029381">
    <property type="component" value="Unassembled WGS sequence"/>
</dbReference>
<keyword evidence="7" id="KW-0234">DNA repair</keyword>
<dbReference type="PATRIC" id="fig|1302648.3.peg.1999"/>
<dbReference type="PANTHER" id="PTHR33693">
    <property type="entry name" value="TYPE-5 URACIL-DNA GLYCOSYLASE"/>
    <property type="match status" value="1"/>
</dbReference>
<name>A0A091CBX1_9ENTE</name>
<keyword evidence="3" id="KW-0227">DNA damage</keyword>
<dbReference type="PANTHER" id="PTHR33693:SF1">
    <property type="entry name" value="TYPE-4 URACIL-DNA GLYCOSYLASE"/>
    <property type="match status" value="1"/>
</dbReference>
<keyword evidence="4" id="KW-0378">Hydrolase</keyword>
<evidence type="ECO:0000256" key="1">
    <source>
        <dbReference type="ARBA" id="ARBA00022485"/>
    </source>
</evidence>
<keyword evidence="1" id="KW-0004">4Fe-4S</keyword>
<keyword evidence="6" id="KW-0411">Iron-sulfur</keyword>
<keyword evidence="2" id="KW-0479">Metal-binding</keyword>
<dbReference type="GO" id="GO:0097506">
    <property type="term" value="F:deaminated base DNA N-glycosylase activity"/>
    <property type="evidence" value="ECO:0007669"/>
    <property type="project" value="UniProtKB-ARBA"/>
</dbReference>
<dbReference type="RefSeq" id="WP_038024207.1">
    <property type="nucleotide sequence ID" value="NZ_JPVT01000224.1"/>
</dbReference>
<accession>A0A091CBX1</accession>
<evidence type="ECO:0000259" key="8">
    <source>
        <dbReference type="SMART" id="SM00986"/>
    </source>
</evidence>
<evidence type="ECO:0000256" key="2">
    <source>
        <dbReference type="ARBA" id="ARBA00022723"/>
    </source>
</evidence>
<dbReference type="CDD" id="cd10030">
    <property type="entry name" value="UDG-F4_TTUDGA_SPO1dp_like"/>
    <property type="match status" value="1"/>
</dbReference>
<dbReference type="InterPro" id="IPR051536">
    <property type="entry name" value="UDG_Type-4/5"/>
</dbReference>
<protein>
    <submittedName>
        <fullName evidence="9">Uracil-DNA glycosylase</fullName>
    </submittedName>
</protein>
<dbReference type="InterPro" id="IPR005122">
    <property type="entry name" value="Uracil-DNA_glycosylase-like"/>
</dbReference>